<gene>
    <name evidence="4" type="ORF">J8F10_36195</name>
</gene>
<feature type="domain" description="DUF1553" evidence="3">
    <location>
        <begin position="446"/>
        <end position="672"/>
    </location>
</feature>
<feature type="chain" id="PRO_5047133191" evidence="1">
    <location>
        <begin position="19"/>
        <end position="702"/>
    </location>
</feature>
<keyword evidence="1" id="KW-0732">Signal</keyword>
<organism evidence="4 5">
    <name type="scientific">Gemmata palustris</name>
    <dbReference type="NCBI Taxonomy" id="2822762"/>
    <lineage>
        <taxon>Bacteria</taxon>
        <taxon>Pseudomonadati</taxon>
        <taxon>Planctomycetota</taxon>
        <taxon>Planctomycetia</taxon>
        <taxon>Gemmatales</taxon>
        <taxon>Gemmataceae</taxon>
        <taxon>Gemmata</taxon>
    </lineage>
</organism>
<evidence type="ECO:0000259" key="3">
    <source>
        <dbReference type="Pfam" id="PF07587"/>
    </source>
</evidence>
<dbReference type="Pfam" id="PF07587">
    <property type="entry name" value="PSD1"/>
    <property type="match status" value="1"/>
</dbReference>
<feature type="domain" description="DUF1549" evidence="2">
    <location>
        <begin position="236"/>
        <end position="416"/>
    </location>
</feature>
<evidence type="ECO:0000259" key="2">
    <source>
        <dbReference type="Pfam" id="PF07583"/>
    </source>
</evidence>
<feature type="signal peptide" evidence="1">
    <location>
        <begin position="1"/>
        <end position="18"/>
    </location>
</feature>
<comment type="caution">
    <text evidence="4">The sequence shown here is derived from an EMBL/GenBank/DDBJ whole genome shotgun (WGS) entry which is preliminary data.</text>
</comment>
<evidence type="ECO:0000313" key="5">
    <source>
        <dbReference type="Proteomes" id="UP000676565"/>
    </source>
</evidence>
<keyword evidence="5" id="KW-1185">Reference proteome</keyword>
<accession>A0ABS5C3X5</accession>
<dbReference type="InterPro" id="IPR011444">
    <property type="entry name" value="DUF1549"/>
</dbReference>
<proteinExistence type="predicted"/>
<dbReference type="Gene3D" id="2.60.40.1080">
    <property type="match status" value="1"/>
</dbReference>
<dbReference type="InterPro" id="IPR022655">
    <property type="entry name" value="DUF1553"/>
</dbReference>
<protein>
    <submittedName>
        <fullName evidence="4">DUF1549 domain-containing protein</fullName>
    </submittedName>
</protein>
<dbReference type="PANTHER" id="PTHR35889">
    <property type="entry name" value="CYCLOINULO-OLIGOSACCHARIDE FRUCTANOTRANSFERASE-RELATED"/>
    <property type="match status" value="1"/>
</dbReference>
<dbReference type="RefSeq" id="WP_210662996.1">
    <property type="nucleotide sequence ID" value="NZ_JAGKQQ010000002.1"/>
</dbReference>
<sequence length="702" mass="77557">MRFCLPILLIVAPLPARAADGRANAPAIHFENDILPILSRYGCNTSGCHGKAEGQGGFKLSVFASDPEADFAALTKEGRGRRILPTSPDESLLLRKASGRVAHGGGTKLSAANEDYRVLRDWIATGTPLGAHDAPRVVALRVEPVERVLGQKAEQQLKAFAKYSDGTEKDVTRLCRFQSNTDVVASVGASGMVSTHDVPGEAAVMAAYLGEVGLFRVLVPRPGAPAQNALPQFNLIDKLVDAKLAKLNIAPSGLCNDADFLRRAFLDLTGTLPTAEDARQFLADTTKDKRAKLVESLLDRPEFADLWALRWADLLRVDREPLGHQRAHLYYKWIRSSIATNKPFDQFARELVTAEGPVTEVGPTNFFKVVTKPGEIAGTISQVFLGVRIACAECHHHPFDRWKQSDYYGMSAFFSTGTTTHPRTQKSVFAHALDTDMPAADPVGDRRVPLADWMTKPDNAFFARNLANRVWAWMFGHGLVEPVDDVRATNPPSNPELLDALAKYLVENKFDVRKLIRFIAASRAYQTSAAPNATNEKDERNFSRAYFRRPEAEVLLDMISQSLGVPEKFTGSPGVTRAVQLWDSKARSDFLKLFGRPNRVTACECERTREPSVSQVLNLLNSTEIQAKLTHEAGTVAKLVRAQKDDVTLVEELYLTFYSRLPSADESATGVKHLKKYANNRRAATEDLAWALMNSTEFLFNH</sequence>
<dbReference type="EMBL" id="JAGKQQ010000002">
    <property type="protein sequence ID" value="MBP3960698.1"/>
    <property type="molecule type" value="Genomic_DNA"/>
</dbReference>
<evidence type="ECO:0000313" key="4">
    <source>
        <dbReference type="EMBL" id="MBP3960698.1"/>
    </source>
</evidence>
<evidence type="ECO:0000256" key="1">
    <source>
        <dbReference type="SAM" id="SignalP"/>
    </source>
</evidence>
<name>A0ABS5C3X5_9BACT</name>
<dbReference type="PANTHER" id="PTHR35889:SF3">
    <property type="entry name" value="F-BOX DOMAIN-CONTAINING PROTEIN"/>
    <property type="match status" value="1"/>
</dbReference>
<dbReference type="Pfam" id="PF07583">
    <property type="entry name" value="PSCyt2"/>
    <property type="match status" value="1"/>
</dbReference>
<dbReference type="Proteomes" id="UP000676565">
    <property type="component" value="Unassembled WGS sequence"/>
</dbReference>
<reference evidence="4 5" key="1">
    <citation type="submission" date="2021-04" db="EMBL/GenBank/DDBJ databases">
        <authorList>
            <person name="Ivanova A."/>
        </authorList>
    </citation>
    <scope>NUCLEOTIDE SEQUENCE [LARGE SCALE GENOMIC DNA]</scope>
    <source>
        <strain evidence="4 5">G18</strain>
    </source>
</reference>